<dbReference type="EMBL" id="JARJCW010000028">
    <property type="protein sequence ID" value="KAJ7210469.1"/>
    <property type="molecule type" value="Genomic_DNA"/>
</dbReference>
<keyword evidence="2" id="KW-0521">NADP</keyword>
<evidence type="ECO:0000313" key="4">
    <source>
        <dbReference type="EMBL" id="KAJ7210469.1"/>
    </source>
</evidence>
<reference evidence="4" key="1">
    <citation type="submission" date="2023-03" db="EMBL/GenBank/DDBJ databases">
        <title>Massive genome expansion in bonnet fungi (Mycena s.s.) driven by repeated elements and novel gene families across ecological guilds.</title>
        <authorList>
            <consortium name="Lawrence Berkeley National Laboratory"/>
            <person name="Harder C.B."/>
            <person name="Miyauchi S."/>
            <person name="Viragh M."/>
            <person name="Kuo A."/>
            <person name="Thoen E."/>
            <person name="Andreopoulos B."/>
            <person name="Lu D."/>
            <person name="Skrede I."/>
            <person name="Drula E."/>
            <person name="Henrissat B."/>
            <person name="Morin E."/>
            <person name="Kohler A."/>
            <person name="Barry K."/>
            <person name="LaButti K."/>
            <person name="Morin E."/>
            <person name="Salamov A."/>
            <person name="Lipzen A."/>
            <person name="Mereny Z."/>
            <person name="Hegedus B."/>
            <person name="Baldrian P."/>
            <person name="Stursova M."/>
            <person name="Weitz H."/>
            <person name="Taylor A."/>
            <person name="Grigoriev I.V."/>
            <person name="Nagy L.G."/>
            <person name="Martin F."/>
            <person name="Kauserud H."/>
        </authorList>
    </citation>
    <scope>NUCLEOTIDE SEQUENCE</scope>
    <source>
        <strain evidence="4">9144</strain>
    </source>
</reference>
<dbReference type="GO" id="GO:0019433">
    <property type="term" value="P:triglyceride catabolic process"/>
    <property type="evidence" value="ECO:0007669"/>
    <property type="project" value="TreeGrafter"/>
</dbReference>
<dbReference type="GO" id="GO:0005783">
    <property type="term" value="C:endoplasmic reticulum"/>
    <property type="evidence" value="ECO:0007669"/>
    <property type="project" value="TreeGrafter"/>
</dbReference>
<dbReference type="GO" id="GO:0006654">
    <property type="term" value="P:phosphatidic acid biosynthetic process"/>
    <property type="evidence" value="ECO:0007669"/>
    <property type="project" value="TreeGrafter"/>
</dbReference>
<gene>
    <name evidence="4" type="ORF">GGX14DRAFT_363383</name>
</gene>
<dbReference type="GO" id="GO:0004806">
    <property type="term" value="F:triacylglycerol lipase activity"/>
    <property type="evidence" value="ECO:0007669"/>
    <property type="project" value="TreeGrafter"/>
</dbReference>
<evidence type="ECO:0000256" key="1">
    <source>
        <dbReference type="ARBA" id="ARBA00006484"/>
    </source>
</evidence>
<dbReference type="PANTHER" id="PTHR44169">
    <property type="entry name" value="NADPH-DEPENDENT 1-ACYLDIHYDROXYACETONE PHOSPHATE REDUCTASE"/>
    <property type="match status" value="1"/>
</dbReference>
<dbReference type="PROSITE" id="PS00061">
    <property type="entry name" value="ADH_SHORT"/>
    <property type="match status" value="1"/>
</dbReference>
<dbReference type="SUPFAM" id="SSF51735">
    <property type="entry name" value="NAD(P)-binding Rossmann-fold domains"/>
    <property type="match status" value="1"/>
</dbReference>
<dbReference type="Pfam" id="PF00106">
    <property type="entry name" value="adh_short"/>
    <property type="match status" value="1"/>
</dbReference>
<comment type="similarity">
    <text evidence="1">Belongs to the short-chain dehydrogenases/reductases (SDR) family.</text>
</comment>
<evidence type="ECO:0000256" key="2">
    <source>
        <dbReference type="ARBA" id="ARBA00022857"/>
    </source>
</evidence>
<keyword evidence="3" id="KW-0560">Oxidoreductase</keyword>
<protein>
    <recommendedName>
        <fullName evidence="6">Short-chain dehydrogenase/reductase</fullName>
    </recommendedName>
</protein>
<evidence type="ECO:0008006" key="6">
    <source>
        <dbReference type="Google" id="ProtNLM"/>
    </source>
</evidence>
<name>A0AAD6VEH9_9AGAR</name>
<dbReference type="PANTHER" id="PTHR44169:SF6">
    <property type="entry name" value="NADPH-DEPENDENT 1-ACYLDIHYDROXYACETONE PHOSPHATE REDUCTASE"/>
    <property type="match status" value="1"/>
</dbReference>
<dbReference type="Gene3D" id="3.40.50.720">
    <property type="entry name" value="NAD(P)-binding Rossmann-like Domain"/>
    <property type="match status" value="1"/>
</dbReference>
<dbReference type="GO" id="GO:0005811">
    <property type="term" value="C:lipid droplet"/>
    <property type="evidence" value="ECO:0007669"/>
    <property type="project" value="TreeGrafter"/>
</dbReference>
<sequence length="296" mass="32625">CTAGGLGFALAKEAHAKGLRVFACSRTLESMAPLAEMGIETLVLDVTRERDIQEVKAVIAERTGRSMFLSTTRDGIADAFAVSDFSMVRVRHLYDVNLFGAIGMTHALLPLLRAARDHDVCVVLVSSLASKMPIPFNAAYNSAKAALNSFGDTLRVEMAPFGVNVLNVLSGNVQSNIMKPTTLPDNSIYQPIKDMRSKVRCNCVSYAYIVTPNSQLLPEEGATPADVWAKAVIAESLKRKPRDQLWIGQNWFMVWFVSTFLPRRVSVSGYTYIYFVLFTSSSSGHADVEDVWDDRT</sequence>
<dbReference type="InterPro" id="IPR036291">
    <property type="entry name" value="NAD(P)-bd_dom_sf"/>
</dbReference>
<dbReference type="InterPro" id="IPR002347">
    <property type="entry name" value="SDR_fam"/>
</dbReference>
<organism evidence="4 5">
    <name type="scientific">Mycena pura</name>
    <dbReference type="NCBI Taxonomy" id="153505"/>
    <lineage>
        <taxon>Eukaryota</taxon>
        <taxon>Fungi</taxon>
        <taxon>Dikarya</taxon>
        <taxon>Basidiomycota</taxon>
        <taxon>Agaricomycotina</taxon>
        <taxon>Agaricomycetes</taxon>
        <taxon>Agaricomycetidae</taxon>
        <taxon>Agaricales</taxon>
        <taxon>Marasmiineae</taxon>
        <taxon>Mycenaceae</taxon>
        <taxon>Mycena</taxon>
    </lineage>
</organism>
<dbReference type="GO" id="GO:0000140">
    <property type="term" value="F:acylglycerone-phosphate reductase (NADP+) activity"/>
    <property type="evidence" value="ECO:0007669"/>
    <property type="project" value="TreeGrafter"/>
</dbReference>
<dbReference type="AlphaFoldDB" id="A0AAD6VEH9"/>
<feature type="non-terminal residue" evidence="4">
    <location>
        <position position="1"/>
    </location>
</feature>
<dbReference type="InterPro" id="IPR020904">
    <property type="entry name" value="Sc_DH/Rdtase_CS"/>
</dbReference>
<dbReference type="Proteomes" id="UP001219525">
    <property type="component" value="Unassembled WGS sequence"/>
</dbReference>
<keyword evidence="5" id="KW-1185">Reference proteome</keyword>
<evidence type="ECO:0000256" key="3">
    <source>
        <dbReference type="ARBA" id="ARBA00023002"/>
    </source>
</evidence>
<comment type="caution">
    <text evidence="4">The sequence shown here is derived from an EMBL/GenBank/DDBJ whole genome shotgun (WGS) entry which is preliminary data.</text>
</comment>
<accession>A0AAD6VEH9</accession>
<evidence type="ECO:0000313" key="5">
    <source>
        <dbReference type="Proteomes" id="UP001219525"/>
    </source>
</evidence>
<proteinExistence type="inferred from homology"/>